<dbReference type="Proteomes" id="UP001621813">
    <property type="component" value="Unassembled WGS sequence"/>
</dbReference>
<accession>A0ABW8PPJ1</accession>
<organism evidence="1 2">
    <name type="scientific">Flavobacterium davisii</name>
    <dbReference type="NCBI Taxonomy" id="2906077"/>
    <lineage>
        <taxon>Bacteria</taxon>
        <taxon>Pseudomonadati</taxon>
        <taxon>Bacteroidota</taxon>
        <taxon>Flavobacteriia</taxon>
        <taxon>Flavobacteriales</taxon>
        <taxon>Flavobacteriaceae</taxon>
        <taxon>Flavobacterium</taxon>
    </lineage>
</organism>
<sequence>MAKKEQMLVKLGDSTFDKIQAYYVNPDKNELSETVNDIRLRWLTVLNLRRNGFAKFKVANMLERDYGLSQAQAYIDIRNAESLFGDIYKTDKDVERMFFKEQVADFIKRARKKGDLKAEAKGFDLWAKYGGFEEDDVLFDADKFEKKDIEIAVDPKLVALMKKMFVNGVVDFNNIDATDIDFTVEEDGTKEEGR</sequence>
<gene>
    <name evidence="1" type="ORF">V3Q77_08310</name>
</gene>
<keyword evidence="2" id="KW-1185">Reference proteome</keyword>
<evidence type="ECO:0000313" key="1">
    <source>
        <dbReference type="EMBL" id="MFK7049890.1"/>
    </source>
</evidence>
<dbReference type="EMBL" id="JAZGZR010000018">
    <property type="protein sequence ID" value="MFK7049890.1"/>
    <property type="molecule type" value="Genomic_DNA"/>
</dbReference>
<proteinExistence type="predicted"/>
<protein>
    <submittedName>
        <fullName evidence="1">Uncharacterized protein</fullName>
    </submittedName>
</protein>
<dbReference type="RefSeq" id="WP_405322649.1">
    <property type="nucleotide sequence ID" value="NZ_JAZGZR010000018.1"/>
</dbReference>
<evidence type="ECO:0000313" key="2">
    <source>
        <dbReference type="Proteomes" id="UP001621813"/>
    </source>
</evidence>
<reference evidence="1 2" key="1">
    <citation type="submission" date="2024-02" db="EMBL/GenBank/DDBJ databases">
        <title>Comparative Genomic Analysis of Flavobacterium Species Causing Columnaris Disease of Freshwater Fish in Thailand: Insights into Virulence and Resistance Mechanisms.</title>
        <authorList>
            <person name="Nguyen D."/>
            <person name="Chokmangmeepisarn P."/>
            <person name="Khianchaikhan K."/>
            <person name="Morishita M."/>
            <person name="Bunnoy A."/>
            <person name="Rodkhum C."/>
        </authorList>
    </citation>
    <scope>NUCLEOTIDE SEQUENCE [LARGE SCALE GENOMIC DNA]</scope>
    <source>
        <strain evidence="1 2">KCRT2007</strain>
    </source>
</reference>
<comment type="caution">
    <text evidence="1">The sequence shown here is derived from an EMBL/GenBank/DDBJ whole genome shotgun (WGS) entry which is preliminary data.</text>
</comment>
<name>A0ABW8PPJ1_9FLAO</name>